<comment type="caution">
    <text evidence="1">The sequence shown here is derived from an EMBL/GenBank/DDBJ whole genome shotgun (WGS) entry which is preliminary data.</text>
</comment>
<dbReference type="Proteomes" id="UP000765509">
    <property type="component" value="Unassembled WGS sequence"/>
</dbReference>
<reference evidence="1" key="1">
    <citation type="submission" date="2021-03" db="EMBL/GenBank/DDBJ databases">
        <title>Draft genome sequence of rust myrtle Austropuccinia psidii MF-1, a brazilian biotype.</title>
        <authorList>
            <person name="Quecine M.C."/>
            <person name="Pachon D.M.R."/>
            <person name="Bonatelli M.L."/>
            <person name="Correr F.H."/>
            <person name="Franceschini L.M."/>
            <person name="Leite T.F."/>
            <person name="Margarido G.R.A."/>
            <person name="Almeida C.A."/>
            <person name="Ferrarezi J.A."/>
            <person name="Labate C.A."/>
        </authorList>
    </citation>
    <scope>NUCLEOTIDE SEQUENCE</scope>
    <source>
        <strain evidence="1">MF-1</strain>
    </source>
</reference>
<dbReference type="EMBL" id="AVOT02012631">
    <property type="protein sequence ID" value="MBW0494546.1"/>
    <property type="molecule type" value="Genomic_DNA"/>
</dbReference>
<organism evidence="1 2">
    <name type="scientific">Austropuccinia psidii MF-1</name>
    <dbReference type="NCBI Taxonomy" id="1389203"/>
    <lineage>
        <taxon>Eukaryota</taxon>
        <taxon>Fungi</taxon>
        <taxon>Dikarya</taxon>
        <taxon>Basidiomycota</taxon>
        <taxon>Pucciniomycotina</taxon>
        <taxon>Pucciniomycetes</taxon>
        <taxon>Pucciniales</taxon>
        <taxon>Sphaerophragmiaceae</taxon>
        <taxon>Austropuccinia</taxon>
    </lineage>
</organism>
<name>A0A9Q3H7V0_9BASI</name>
<gene>
    <name evidence="1" type="ORF">O181_034261</name>
</gene>
<keyword evidence="2" id="KW-1185">Reference proteome</keyword>
<dbReference type="AlphaFoldDB" id="A0A9Q3H7V0"/>
<accession>A0A9Q3H7V0</accession>
<proteinExistence type="predicted"/>
<protein>
    <submittedName>
        <fullName evidence="1">Uncharacterized protein</fullName>
    </submittedName>
</protein>
<evidence type="ECO:0000313" key="1">
    <source>
        <dbReference type="EMBL" id="MBW0494546.1"/>
    </source>
</evidence>
<evidence type="ECO:0000313" key="2">
    <source>
        <dbReference type="Proteomes" id="UP000765509"/>
    </source>
</evidence>
<sequence>MLAVTRNLCVMMKIDFQRLEDNETLQASFQVVGGIPRINESSQIPMLSLAVQSYRRSWQHRACNIFSPTLAVFYLYRYNVKCGDAYRTHEFPPEQGQSMVSCTDFNKTPYKCLKDTCDKFAIQTDNIAFKDCHKGSLNGSIQNIIYPQAYEADNRCAKIKVLTGTYSNGTSLRNVYYCDVNSPMRKNNRRIRCGVCESTSYDTTRFDAKCK</sequence>